<evidence type="ECO:0008006" key="4">
    <source>
        <dbReference type="Google" id="ProtNLM"/>
    </source>
</evidence>
<dbReference type="Proteomes" id="UP001558613">
    <property type="component" value="Unassembled WGS sequence"/>
</dbReference>
<keyword evidence="1" id="KW-0812">Transmembrane</keyword>
<evidence type="ECO:0000313" key="2">
    <source>
        <dbReference type="EMBL" id="KAL1248057.1"/>
    </source>
</evidence>
<accession>A0ABR3L5C6</accession>
<keyword evidence="3" id="KW-1185">Reference proteome</keyword>
<comment type="caution">
    <text evidence="2">The sequence shown here is derived from an EMBL/GenBank/DDBJ whole genome shotgun (WGS) entry which is preliminary data.</text>
</comment>
<sequence length="127" mass="13997">MTARQRSSVSLFALSDNVSFQTDLRAKRLLIPLCVRIRDLQRGNAETRTRPSAVIKSAGKTRLTQKCGSLVFSVSCRSDRGDPGRCGSAGFVFVQRVSVDLDVRVLSLGWICVFMTVLVQIVGFVFV</sequence>
<protein>
    <recommendedName>
        <fullName evidence="4">Transmembrane protein</fullName>
    </recommendedName>
</protein>
<keyword evidence="1" id="KW-0472">Membrane</keyword>
<reference evidence="2 3" key="1">
    <citation type="submission" date="2023-09" db="EMBL/GenBank/DDBJ databases">
        <authorList>
            <person name="Wang M."/>
        </authorList>
    </citation>
    <scope>NUCLEOTIDE SEQUENCE [LARGE SCALE GENOMIC DNA]</scope>
    <source>
        <strain evidence="2">GT-2023</strain>
        <tissue evidence="2">Liver</tissue>
    </source>
</reference>
<organism evidence="2 3">
    <name type="scientific">Cirrhinus molitorella</name>
    <name type="common">mud carp</name>
    <dbReference type="NCBI Taxonomy" id="172907"/>
    <lineage>
        <taxon>Eukaryota</taxon>
        <taxon>Metazoa</taxon>
        <taxon>Chordata</taxon>
        <taxon>Craniata</taxon>
        <taxon>Vertebrata</taxon>
        <taxon>Euteleostomi</taxon>
        <taxon>Actinopterygii</taxon>
        <taxon>Neopterygii</taxon>
        <taxon>Teleostei</taxon>
        <taxon>Ostariophysi</taxon>
        <taxon>Cypriniformes</taxon>
        <taxon>Cyprinidae</taxon>
        <taxon>Labeoninae</taxon>
        <taxon>Labeonini</taxon>
        <taxon>Cirrhinus</taxon>
    </lineage>
</organism>
<feature type="transmembrane region" description="Helical" evidence="1">
    <location>
        <begin position="105"/>
        <end position="126"/>
    </location>
</feature>
<keyword evidence="1" id="KW-1133">Transmembrane helix</keyword>
<gene>
    <name evidence="2" type="ORF">QQF64_023433</name>
</gene>
<evidence type="ECO:0000256" key="1">
    <source>
        <dbReference type="SAM" id="Phobius"/>
    </source>
</evidence>
<dbReference type="EMBL" id="JAYMGO010000025">
    <property type="protein sequence ID" value="KAL1248057.1"/>
    <property type="molecule type" value="Genomic_DNA"/>
</dbReference>
<name>A0ABR3L5C6_9TELE</name>
<proteinExistence type="predicted"/>
<evidence type="ECO:0000313" key="3">
    <source>
        <dbReference type="Proteomes" id="UP001558613"/>
    </source>
</evidence>